<accession>A0AAC8Q3S5</accession>
<reference evidence="3 5" key="1">
    <citation type="submission" date="2015-05" db="EMBL/GenBank/DDBJ databases">
        <title>Genome assembly of Archangium gephyra DSM 2261.</title>
        <authorList>
            <person name="Sharma G."/>
            <person name="Subramanian S."/>
        </authorList>
    </citation>
    <scope>NUCLEOTIDE SEQUENCE [LARGE SCALE GENOMIC DNA]</scope>
    <source>
        <strain evidence="3 5">DSM 2261</strain>
    </source>
</reference>
<evidence type="ECO:0000256" key="2">
    <source>
        <dbReference type="ARBA" id="ARBA00022737"/>
    </source>
</evidence>
<dbReference type="KEGG" id="age:AA314_02230"/>
<dbReference type="PANTHER" id="PTHR46344:SF27">
    <property type="entry name" value="KELCH REPEAT SUPERFAMILY PROTEIN"/>
    <property type="match status" value="1"/>
</dbReference>
<name>A0AAC8Q3S5_9BACT</name>
<protein>
    <submittedName>
        <fullName evidence="3">Branched-chain amino acid ABC transporter, amino acid-binding protein</fullName>
    </submittedName>
    <submittedName>
        <fullName evidence="4">Galactose oxidase-like protein</fullName>
    </submittedName>
</protein>
<dbReference type="Gene3D" id="2.130.10.80">
    <property type="entry name" value="Galactose oxidase/kelch, beta-propeller"/>
    <property type="match status" value="4"/>
</dbReference>
<dbReference type="EMBL" id="CP011509">
    <property type="protein sequence ID" value="AKJ00604.1"/>
    <property type="molecule type" value="Genomic_DNA"/>
</dbReference>
<evidence type="ECO:0000313" key="5">
    <source>
        <dbReference type="Proteomes" id="UP000035579"/>
    </source>
</evidence>
<dbReference type="Pfam" id="PF24681">
    <property type="entry name" value="Kelch_KLHDC2_KLHL20_DRC7"/>
    <property type="match status" value="1"/>
</dbReference>
<evidence type="ECO:0000256" key="1">
    <source>
        <dbReference type="ARBA" id="ARBA00022441"/>
    </source>
</evidence>
<evidence type="ECO:0000313" key="3">
    <source>
        <dbReference type="EMBL" id="AKJ00604.1"/>
    </source>
</evidence>
<evidence type="ECO:0000313" key="6">
    <source>
        <dbReference type="Proteomes" id="UP000256345"/>
    </source>
</evidence>
<keyword evidence="2" id="KW-0677">Repeat</keyword>
<dbReference type="SUPFAM" id="SSF50965">
    <property type="entry name" value="Galactose oxidase, central domain"/>
    <property type="match status" value="2"/>
</dbReference>
<gene>
    <name evidence="3" type="ORF">AA314_02230</name>
    <name evidence="4" type="ORF">ATI61_1208</name>
</gene>
<dbReference type="RefSeq" id="WP_053066289.1">
    <property type="nucleotide sequence ID" value="NZ_CP011509.1"/>
</dbReference>
<dbReference type="Proteomes" id="UP000035579">
    <property type="component" value="Chromosome"/>
</dbReference>
<reference evidence="4 6" key="2">
    <citation type="submission" date="2018-08" db="EMBL/GenBank/DDBJ databases">
        <title>Genomic Encyclopedia of Archaeal and Bacterial Type Strains, Phase II (KMG-II): from individual species to whole genera.</title>
        <authorList>
            <person name="Goeker M."/>
        </authorList>
    </citation>
    <scope>NUCLEOTIDE SEQUENCE [LARGE SCALE GENOMIC DNA]</scope>
    <source>
        <strain evidence="4 6">DSM 2261</strain>
    </source>
</reference>
<dbReference type="InterPro" id="IPR037293">
    <property type="entry name" value="Gal_Oxidase_central_sf"/>
</dbReference>
<keyword evidence="1" id="KW-0880">Kelch repeat</keyword>
<dbReference type="PROSITE" id="PS51257">
    <property type="entry name" value="PROKAR_LIPOPROTEIN"/>
    <property type="match status" value="1"/>
</dbReference>
<sequence length="385" mass="39877">MFKTMRLSVVWAGVALGVVGGCGDAEAPEAGVARSFDGRALSASRWSTSASMGSARGLHTATLLDSGLVLVAGGTTGAGTSGLTRSAELYNPYSDTWSGTGSLNVPHQNFAGVRLDSGKVLVAGGQDGSGAPSSSIAELYDPASGVWSLTGALVVPRSFFTLTRLDSGKVLASGGMTPAGGLSTSAELYDPATGTWSLVGSLSTSRFSHTATQLYSGEVLVLGGLGTVTNTVELFSPATNTWRQVRPMPVTRAGHTATRLFSGYVMVAGGFDPGTRGNPVLSSVDVYDPYNDRWFSVPPMNRPRRDHTAVLLYSGALLVTGGTNGTTLETSTEVYDPQSNRWFTIDHMPAPRTGHTATLLDTGAVQLIGSTGEGVSPPSSMRFTP</sequence>
<dbReference type="InterPro" id="IPR006652">
    <property type="entry name" value="Kelch_1"/>
</dbReference>
<organism evidence="3 5">
    <name type="scientific">Archangium gephyra</name>
    <dbReference type="NCBI Taxonomy" id="48"/>
    <lineage>
        <taxon>Bacteria</taxon>
        <taxon>Pseudomonadati</taxon>
        <taxon>Myxococcota</taxon>
        <taxon>Myxococcia</taxon>
        <taxon>Myxococcales</taxon>
        <taxon>Cystobacterineae</taxon>
        <taxon>Archangiaceae</taxon>
        <taxon>Archangium</taxon>
    </lineage>
</organism>
<evidence type="ECO:0000313" key="4">
    <source>
        <dbReference type="EMBL" id="REG20654.1"/>
    </source>
</evidence>
<dbReference type="PANTHER" id="PTHR46344">
    <property type="entry name" value="OS02G0202900 PROTEIN"/>
    <property type="match status" value="1"/>
</dbReference>
<dbReference type="EMBL" id="QUMU01000020">
    <property type="protein sequence ID" value="REG20654.1"/>
    <property type="molecule type" value="Genomic_DNA"/>
</dbReference>
<dbReference type="Pfam" id="PF01344">
    <property type="entry name" value="Kelch_1"/>
    <property type="match status" value="1"/>
</dbReference>
<dbReference type="AlphaFoldDB" id="A0AAC8Q3S5"/>
<dbReference type="SMART" id="SM00612">
    <property type="entry name" value="Kelch"/>
    <property type="match status" value="6"/>
</dbReference>
<dbReference type="InterPro" id="IPR011043">
    <property type="entry name" value="Gal_Oxase/kelch_b-propeller"/>
</dbReference>
<keyword evidence="6" id="KW-1185">Reference proteome</keyword>
<proteinExistence type="predicted"/>
<dbReference type="Proteomes" id="UP000256345">
    <property type="component" value="Unassembled WGS sequence"/>
</dbReference>